<sequence length="285" mass="31169">MSRPPFRLVRPAVQRAPVVVASPHSGRVYDWEFLTATVLDAARIRSSEDAFVDLLMDRAPDLGMALLAAEMPRAFLDLNRAPDELDPGVIQGLPRGVTNPRIASGLGVIPRVVAQGRAIYSGKIDRAEAQARIDRVWHPYHDQLAALMGEASDRFGRAILLDCHSMPHEAIESSAPRGRAPEIVLGDRFGASAGAELVDHLESIFAELGFRVARNAPFAGAYIARAYGKPQTGWHVIQIEIDRALYMDEAALRPSPEFDNVKRLMTEALSRFSVATRGAQDLAAE</sequence>
<protein>
    <submittedName>
        <fullName evidence="1">N-formylglutamate amidohydrolase</fullName>
    </submittedName>
</protein>
<reference evidence="1 2" key="1">
    <citation type="submission" date="2023-04" db="EMBL/GenBank/DDBJ databases">
        <title>Jannaschia ovalis sp. nov., a marine bacterium isolated from sea tidal flat.</title>
        <authorList>
            <person name="Kwon D.Y."/>
            <person name="Kim J.-J."/>
        </authorList>
    </citation>
    <scope>NUCLEOTIDE SEQUENCE [LARGE SCALE GENOMIC DNA]</scope>
    <source>
        <strain evidence="1 2">GRR-S6-38</strain>
    </source>
</reference>
<evidence type="ECO:0000313" key="2">
    <source>
        <dbReference type="Proteomes" id="UP001243420"/>
    </source>
</evidence>
<accession>A0ABY8L8I8</accession>
<dbReference type="Proteomes" id="UP001243420">
    <property type="component" value="Chromosome"/>
</dbReference>
<dbReference type="RefSeq" id="WP_279964272.1">
    <property type="nucleotide sequence ID" value="NZ_CP122537.1"/>
</dbReference>
<dbReference type="InterPro" id="IPR007709">
    <property type="entry name" value="N-FG_amidohydro"/>
</dbReference>
<name>A0ABY8L8I8_9RHOB</name>
<organism evidence="1 2">
    <name type="scientific">Jannaschia ovalis</name>
    <dbReference type="NCBI Taxonomy" id="3038773"/>
    <lineage>
        <taxon>Bacteria</taxon>
        <taxon>Pseudomonadati</taxon>
        <taxon>Pseudomonadota</taxon>
        <taxon>Alphaproteobacteria</taxon>
        <taxon>Rhodobacterales</taxon>
        <taxon>Roseobacteraceae</taxon>
        <taxon>Jannaschia</taxon>
    </lineage>
</organism>
<evidence type="ECO:0000313" key="1">
    <source>
        <dbReference type="EMBL" id="WGH77681.1"/>
    </source>
</evidence>
<gene>
    <name evidence="1" type="ORF">P8627_11610</name>
</gene>
<dbReference type="Gene3D" id="3.40.630.40">
    <property type="entry name" value="Zn-dependent exopeptidases"/>
    <property type="match status" value="1"/>
</dbReference>
<keyword evidence="2" id="KW-1185">Reference proteome</keyword>
<dbReference type="EMBL" id="CP122537">
    <property type="protein sequence ID" value="WGH77681.1"/>
    <property type="molecule type" value="Genomic_DNA"/>
</dbReference>
<dbReference type="Pfam" id="PF05013">
    <property type="entry name" value="FGase"/>
    <property type="match status" value="1"/>
</dbReference>
<proteinExistence type="predicted"/>
<dbReference type="SUPFAM" id="SSF53187">
    <property type="entry name" value="Zn-dependent exopeptidases"/>
    <property type="match status" value="1"/>
</dbReference>